<dbReference type="OrthoDB" id="1046468at2759"/>
<dbReference type="PROSITE" id="PS50102">
    <property type="entry name" value="RRM"/>
    <property type="match status" value="1"/>
</dbReference>
<feature type="compositionally biased region" description="Basic and acidic residues" evidence="2">
    <location>
        <begin position="48"/>
        <end position="57"/>
    </location>
</feature>
<proteinExistence type="predicted"/>
<dbReference type="InterPro" id="IPR000504">
    <property type="entry name" value="RRM_dom"/>
</dbReference>
<feature type="compositionally biased region" description="Basic and acidic residues" evidence="2">
    <location>
        <begin position="28"/>
        <end position="41"/>
    </location>
</feature>
<feature type="region of interest" description="Disordered" evidence="2">
    <location>
        <begin position="1"/>
        <end position="57"/>
    </location>
</feature>
<evidence type="ECO:0000313" key="4">
    <source>
        <dbReference type="EMBL" id="ESQ42662.1"/>
    </source>
</evidence>
<evidence type="ECO:0000259" key="3">
    <source>
        <dbReference type="PROSITE" id="PS50102"/>
    </source>
</evidence>
<dbReference type="SUPFAM" id="SSF54928">
    <property type="entry name" value="RNA-binding domain, RBD"/>
    <property type="match status" value="1"/>
</dbReference>
<keyword evidence="1" id="KW-0694">RNA-binding</keyword>
<sequence>MDKRLNECSTSTDVETVHGVNKVTNPQTDKKRELDNLEIKEKRKKQRKHDEKSEKNEIKKLRKSYEEMTETMKKLYELIESRAGLRISFEKEAPKKKKKLERIYINECNFGNKDHLGLNEETLFVTGFDTCLPRLIIKSALLKHFGSCGKVTNVYVPIECATGASLGYAFINLKKNHTKGLTLSGSYLGGRMLDVMMAKDRPEFFGLEDFEGCDRCCGYKPWLVTSRSLDNSFRNWRRKIKIERRTFGSPYSKIGRFTASIARLHI</sequence>
<dbReference type="Gramene" id="ESQ42662">
    <property type="protein sequence ID" value="ESQ42662"/>
    <property type="gene ID" value="EUTSA_v10014402mg"/>
</dbReference>
<evidence type="ECO:0000256" key="1">
    <source>
        <dbReference type="PROSITE-ProRule" id="PRU00176"/>
    </source>
</evidence>
<protein>
    <recommendedName>
        <fullName evidence="3">RRM domain-containing protein</fullName>
    </recommendedName>
</protein>
<keyword evidence="5" id="KW-1185">Reference proteome</keyword>
<feature type="domain" description="RRM" evidence="3">
    <location>
        <begin position="121"/>
        <end position="200"/>
    </location>
</feature>
<reference evidence="4 5" key="1">
    <citation type="journal article" date="2013" name="Front. Plant Sci.">
        <title>The Reference Genome of the Halophytic Plant Eutrema salsugineum.</title>
        <authorList>
            <person name="Yang R."/>
            <person name="Jarvis D.E."/>
            <person name="Chen H."/>
            <person name="Beilstein M.A."/>
            <person name="Grimwood J."/>
            <person name="Jenkins J."/>
            <person name="Shu S."/>
            <person name="Prochnik S."/>
            <person name="Xin M."/>
            <person name="Ma C."/>
            <person name="Schmutz J."/>
            <person name="Wing R.A."/>
            <person name="Mitchell-Olds T."/>
            <person name="Schumaker K.S."/>
            <person name="Wang X."/>
        </authorList>
    </citation>
    <scope>NUCLEOTIDE SEQUENCE [LARGE SCALE GENOMIC DNA]</scope>
</reference>
<dbReference type="Pfam" id="PF00076">
    <property type="entry name" value="RRM_1"/>
    <property type="match status" value="1"/>
</dbReference>
<dbReference type="Gene3D" id="3.30.70.330">
    <property type="match status" value="1"/>
</dbReference>
<dbReference type="STRING" id="72664.V4LJP2"/>
<dbReference type="EMBL" id="KI517464">
    <property type="protein sequence ID" value="ESQ42662.1"/>
    <property type="molecule type" value="Genomic_DNA"/>
</dbReference>
<dbReference type="GO" id="GO:0003723">
    <property type="term" value="F:RNA binding"/>
    <property type="evidence" value="ECO:0007669"/>
    <property type="project" value="UniProtKB-UniRule"/>
</dbReference>
<evidence type="ECO:0000256" key="2">
    <source>
        <dbReference type="SAM" id="MobiDB-lite"/>
    </source>
</evidence>
<dbReference type="InterPro" id="IPR012677">
    <property type="entry name" value="Nucleotide-bd_a/b_plait_sf"/>
</dbReference>
<accession>V4LJP2</accession>
<name>V4LJP2_EUTSA</name>
<dbReference type="eggNOG" id="KOG4210">
    <property type="taxonomic scope" value="Eukaryota"/>
</dbReference>
<dbReference type="Proteomes" id="UP000030689">
    <property type="component" value="Unassembled WGS sequence"/>
</dbReference>
<dbReference type="InterPro" id="IPR035979">
    <property type="entry name" value="RBD_domain_sf"/>
</dbReference>
<dbReference type="KEGG" id="eus:EUTSA_v10014402mg"/>
<evidence type="ECO:0000313" key="5">
    <source>
        <dbReference type="Proteomes" id="UP000030689"/>
    </source>
</evidence>
<gene>
    <name evidence="4" type="ORF">EUTSA_v10014402mg</name>
</gene>
<organism evidence="4 5">
    <name type="scientific">Eutrema salsugineum</name>
    <name type="common">Saltwater cress</name>
    <name type="synonym">Sisymbrium salsugineum</name>
    <dbReference type="NCBI Taxonomy" id="72664"/>
    <lineage>
        <taxon>Eukaryota</taxon>
        <taxon>Viridiplantae</taxon>
        <taxon>Streptophyta</taxon>
        <taxon>Embryophyta</taxon>
        <taxon>Tracheophyta</taxon>
        <taxon>Spermatophyta</taxon>
        <taxon>Magnoliopsida</taxon>
        <taxon>eudicotyledons</taxon>
        <taxon>Gunneridae</taxon>
        <taxon>Pentapetalae</taxon>
        <taxon>rosids</taxon>
        <taxon>malvids</taxon>
        <taxon>Brassicales</taxon>
        <taxon>Brassicaceae</taxon>
        <taxon>Eutremeae</taxon>
        <taxon>Eutrema</taxon>
    </lineage>
</organism>
<dbReference type="AlphaFoldDB" id="V4LJP2"/>